<dbReference type="PANTHER" id="PTHR19959">
    <property type="entry name" value="KINESIN LIGHT CHAIN"/>
    <property type="match status" value="1"/>
</dbReference>
<comment type="caution">
    <text evidence="1">The sequence shown here is derived from an EMBL/GenBank/DDBJ whole genome shotgun (WGS) entry which is preliminary data.</text>
</comment>
<dbReference type="PANTHER" id="PTHR19959:SF119">
    <property type="entry name" value="FUNGAL LIPASE-LIKE DOMAIN-CONTAINING PROTEIN"/>
    <property type="match status" value="1"/>
</dbReference>
<proteinExistence type="predicted"/>
<dbReference type="Proteomes" id="UP000310158">
    <property type="component" value="Unassembled WGS sequence"/>
</dbReference>
<dbReference type="SUPFAM" id="SSF48452">
    <property type="entry name" value="TPR-like"/>
    <property type="match status" value="2"/>
</dbReference>
<reference evidence="1 2" key="1">
    <citation type="submission" date="2019-02" db="EMBL/GenBank/DDBJ databases">
        <title>Genome sequencing of the rare red list fungi Bondarzewia mesenterica.</title>
        <authorList>
            <person name="Buettner E."/>
            <person name="Kellner H."/>
        </authorList>
    </citation>
    <scope>NUCLEOTIDE SEQUENCE [LARGE SCALE GENOMIC DNA]</scope>
    <source>
        <strain evidence="1 2">DSM 108281</strain>
    </source>
</reference>
<dbReference type="EMBL" id="SGPL01001195">
    <property type="protein sequence ID" value="THH04243.1"/>
    <property type="molecule type" value="Genomic_DNA"/>
</dbReference>
<dbReference type="Pfam" id="PF13374">
    <property type="entry name" value="TPR_10"/>
    <property type="match status" value="4"/>
</dbReference>
<dbReference type="AlphaFoldDB" id="A0A4V3XC30"/>
<gene>
    <name evidence="1" type="ORF">EW146_g10228</name>
</gene>
<organism evidence="1 2">
    <name type="scientific">Bondarzewia mesenterica</name>
    <dbReference type="NCBI Taxonomy" id="1095465"/>
    <lineage>
        <taxon>Eukaryota</taxon>
        <taxon>Fungi</taxon>
        <taxon>Dikarya</taxon>
        <taxon>Basidiomycota</taxon>
        <taxon>Agaricomycotina</taxon>
        <taxon>Agaricomycetes</taxon>
        <taxon>Russulales</taxon>
        <taxon>Bondarzewiaceae</taxon>
        <taxon>Bondarzewia</taxon>
    </lineage>
</organism>
<sequence>MGCGDVLQHPYHGDLSTSIKYQDGRSASLLNFGLHQVANGDTTLAKEAVGCVSSQCASLLGQLVHNPVLTGPLGGHESPVGRVNAVTRSQQGIAISQLDATQSHQSSTDFNSPTMTVNDLTPSISSITRSIIMHREAVWLQTSPHPSQLDSLITLADSLKARFDLTVLIPDLTEEIPPHIEALDLATPSDYSEAFLHTPLTSDPDDTRLIMYNLGMLLITRFQKTGHLVDLEESVSLLRDTLKLFPDHHPGRPSSLNDLAGALSMLYRQTGQLIVLEEAISLHREALQLRPVSHPYRPSSLDNLASALSTRFDQTGNLEDLEEAVSLHRQALELLPARHHNRSDWLNNLANALEIRFRHTGHLEDLVEAVSLNRQALELRPAPHPHHSGSLNNLAVALQTQFFQTSQLSDLEEAVLLHRQALDALLTHFRQTGQLSDLEEAVSLHRQALDLFMAAHPYRSASLNNLANALEIRFNQTGQLGDLEETVSL</sequence>
<protein>
    <recommendedName>
        <fullName evidence="3">MalT-like TPR region domain-containing protein</fullName>
    </recommendedName>
</protein>
<dbReference type="Gene3D" id="1.25.40.10">
    <property type="entry name" value="Tetratricopeptide repeat domain"/>
    <property type="match status" value="2"/>
</dbReference>
<dbReference type="OrthoDB" id="3259646at2759"/>
<name>A0A4V3XC30_9AGAM</name>
<accession>A0A4V3XC30</accession>
<feature type="non-terminal residue" evidence="1">
    <location>
        <position position="489"/>
    </location>
</feature>
<dbReference type="InterPro" id="IPR011990">
    <property type="entry name" value="TPR-like_helical_dom_sf"/>
</dbReference>
<evidence type="ECO:0008006" key="3">
    <source>
        <dbReference type="Google" id="ProtNLM"/>
    </source>
</evidence>
<keyword evidence="2" id="KW-1185">Reference proteome</keyword>
<evidence type="ECO:0000313" key="1">
    <source>
        <dbReference type="EMBL" id="THH04243.1"/>
    </source>
</evidence>
<evidence type="ECO:0000313" key="2">
    <source>
        <dbReference type="Proteomes" id="UP000310158"/>
    </source>
</evidence>